<keyword evidence="2" id="KW-0223">Dioxygenase</keyword>
<dbReference type="EMBL" id="QWGE01000005">
    <property type="protein sequence ID" value="RIJ34308.1"/>
    <property type="molecule type" value="Genomic_DNA"/>
</dbReference>
<sequence length="138" mass="15966">MSNAFHYAFKVKDIASTRRFYVDILGCAEGRSTEHWIDFDFFGNQLSAHVSEHIPPLDYCGQVDGIRVPVPHFGCILKYEEFINLQERLTQHEIEFVVKPYTRYAGKTGEQLTMFFLDMSGNPLEFKAFKNDEEIFAG</sequence>
<feature type="domain" description="Glyoxalase/fosfomycin resistance/dioxygenase" evidence="1">
    <location>
        <begin position="6"/>
        <end position="126"/>
    </location>
</feature>
<dbReference type="PANTHER" id="PTHR39434:SF1">
    <property type="entry name" value="VOC DOMAIN-CONTAINING PROTEIN"/>
    <property type="match status" value="1"/>
</dbReference>
<gene>
    <name evidence="2" type="ORF">D1627_15410</name>
</gene>
<dbReference type="PANTHER" id="PTHR39434">
    <property type="match status" value="1"/>
</dbReference>
<name>A0A399RT85_9BACT</name>
<comment type="caution">
    <text evidence="2">The sequence shown here is derived from an EMBL/GenBank/DDBJ whole genome shotgun (WGS) entry which is preliminary data.</text>
</comment>
<dbReference type="OrthoDB" id="793940at2"/>
<keyword evidence="2" id="KW-0560">Oxidoreductase</keyword>
<dbReference type="InterPro" id="IPR029068">
    <property type="entry name" value="Glyas_Bleomycin-R_OHBP_Dase"/>
</dbReference>
<evidence type="ECO:0000259" key="1">
    <source>
        <dbReference type="Pfam" id="PF00903"/>
    </source>
</evidence>
<dbReference type="RefSeq" id="WP_119433168.1">
    <property type="nucleotide sequence ID" value="NZ_QWGE01000005.1"/>
</dbReference>
<protein>
    <submittedName>
        <fullName evidence="2">Dioxygenase</fullName>
    </submittedName>
</protein>
<dbReference type="Pfam" id="PF00903">
    <property type="entry name" value="Glyoxalase"/>
    <property type="match status" value="1"/>
</dbReference>
<keyword evidence="3" id="KW-1185">Reference proteome</keyword>
<dbReference type="Gene3D" id="3.10.180.10">
    <property type="entry name" value="2,3-Dihydroxybiphenyl 1,2-Dioxygenase, domain 1"/>
    <property type="match status" value="1"/>
</dbReference>
<dbReference type="SUPFAM" id="SSF54593">
    <property type="entry name" value="Glyoxalase/Bleomycin resistance protein/Dihydroxybiphenyl dioxygenase"/>
    <property type="match status" value="1"/>
</dbReference>
<dbReference type="InterPro" id="IPR004360">
    <property type="entry name" value="Glyas_Fos-R_dOase_dom"/>
</dbReference>
<proteinExistence type="predicted"/>
<dbReference type="GO" id="GO:0051213">
    <property type="term" value="F:dioxygenase activity"/>
    <property type="evidence" value="ECO:0007669"/>
    <property type="project" value="UniProtKB-KW"/>
</dbReference>
<evidence type="ECO:0000313" key="3">
    <source>
        <dbReference type="Proteomes" id="UP000266005"/>
    </source>
</evidence>
<reference evidence="3" key="1">
    <citation type="submission" date="2018-08" db="EMBL/GenBank/DDBJ databases">
        <title>Mucilaginibacter sp. MYSH2.</title>
        <authorList>
            <person name="Seo T."/>
        </authorList>
    </citation>
    <scope>NUCLEOTIDE SEQUENCE [LARGE SCALE GENOMIC DNA]</scope>
    <source>
        <strain evidence="3">KIRAN</strain>
    </source>
</reference>
<evidence type="ECO:0000313" key="2">
    <source>
        <dbReference type="EMBL" id="RIJ34308.1"/>
    </source>
</evidence>
<dbReference type="Proteomes" id="UP000266005">
    <property type="component" value="Unassembled WGS sequence"/>
</dbReference>
<accession>A0A399RT85</accession>
<organism evidence="2 3">
    <name type="scientific">Pontibacter oryzae</name>
    <dbReference type="NCBI Taxonomy" id="2304593"/>
    <lineage>
        <taxon>Bacteria</taxon>
        <taxon>Pseudomonadati</taxon>
        <taxon>Bacteroidota</taxon>
        <taxon>Cytophagia</taxon>
        <taxon>Cytophagales</taxon>
        <taxon>Hymenobacteraceae</taxon>
        <taxon>Pontibacter</taxon>
    </lineage>
</organism>
<dbReference type="AlphaFoldDB" id="A0A399RT85"/>